<dbReference type="Pfam" id="PF20597">
    <property type="entry name" value="pAdhesive_15"/>
    <property type="match status" value="1"/>
</dbReference>
<accession>A0ABQ1I642</accession>
<sequence>MYLGISRRLLSLAAAWAFSLSAQAGVLNDYNLILTGDYHYQGGEVEGRTLLGGSLNAAGHSPTFAIRETTSVGVDSVTIVGDVNASNINLNAGSLSYGGAYNVAGNVNLNGGGSSVQSINAVNPFDLAATFAAVEAELRADSAYFASLPSNAVLNGSHLSYSGSQDLAVFNVDFADIFAQNNNLSLDAGMAETVVINVTGYDVDIAGGVNLTGNGFTKQSDANNLGASNILWNFVEAESIDFNNLAVVGSVLALDADITGGAVFDGSVAAQSYSGAREFHSHGFDWQQPQLLPALPPAPVSESSSLMLLLMGLLLVALSRWRHR</sequence>
<feature type="signal peptide" evidence="1">
    <location>
        <begin position="1"/>
        <end position="24"/>
    </location>
</feature>
<proteinExistence type="predicted"/>
<gene>
    <name evidence="3" type="ORF">GCM10007414_35680</name>
</gene>
<evidence type="ECO:0000313" key="3">
    <source>
        <dbReference type="EMBL" id="GGB19157.1"/>
    </source>
</evidence>
<evidence type="ECO:0000259" key="2">
    <source>
        <dbReference type="Pfam" id="PF20597"/>
    </source>
</evidence>
<dbReference type="RefSeq" id="WP_055733081.1">
    <property type="nucleotide sequence ID" value="NZ_BMDY01000029.1"/>
</dbReference>
<comment type="caution">
    <text evidence="3">The sequence shown here is derived from an EMBL/GenBank/DDBJ whole genome shotgun (WGS) entry which is preliminary data.</text>
</comment>
<feature type="domain" description="Choice-of-anchor A" evidence="2">
    <location>
        <begin position="24"/>
        <end position="280"/>
    </location>
</feature>
<evidence type="ECO:0000313" key="4">
    <source>
        <dbReference type="Proteomes" id="UP000651977"/>
    </source>
</evidence>
<dbReference type="NCBIfam" id="TIGR04215">
    <property type="entry name" value="choice_anch_A"/>
    <property type="match status" value="1"/>
</dbReference>
<organism evidence="3 4">
    <name type="scientific">Agarivorans gilvus</name>
    <dbReference type="NCBI Taxonomy" id="680279"/>
    <lineage>
        <taxon>Bacteria</taxon>
        <taxon>Pseudomonadati</taxon>
        <taxon>Pseudomonadota</taxon>
        <taxon>Gammaproteobacteria</taxon>
        <taxon>Alteromonadales</taxon>
        <taxon>Alteromonadaceae</taxon>
        <taxon>Agarivorans</taxon>
    </lineage>
</organism>
<dbReference type="InterPro" id="IPR026588">
    <property type="entry name" value="Choice_anch_A"/>
</dbReference>
<protein>
    <recommendedName>
        <fullName evidence="2">Choice-of-anchor A domain-containing protein</fullName>
    </recommendedName>
</protein>
<keyword evidence="1" id="KW-0732">Signal</keyword>
<dbReference type="Proteomes" id="UP000651977">
    <property type="component" value="Unassembled WGS sequence"/>
</dbReference>
<keyword evidence="4" id="KW-1185">Reference proteome</keyword>
<name>A0ABQ1I642_9ALTE</name>
<evidence type="ECO:0000256" key="1">
    <source>
        <dbReference type="SAM" id="SignalP"/>
    </source>
</evidence>
<dbReference type="EMBL" id="BMDY01000029">
    <property type="protein sequence ID" value="GGB19157.1"/>
    <property type="molecule type" value="Genomic_DNA"/>
</dbReference>
<feature type="chain" id="PRO_5046618504" description="Choice-of-anchor A domain-containing protein" evidence="1">
    <location>
        <begin position="25"/>
        <end position="324"/>
    </location>
</feature>
<reference evidence="4" key="1">
    <citation type="journal article" date="2019" name="Int. J. Syst. Evol. Microbiol.">
        <title>The Global Catalogue of Microorganisms (GCM) 10K type strain sequencing project: providing services to taxonomists for standard genome sequencing and annotation.</title>
        <authorList>
            <consortium name="The Broad Institute Genomics Platform"/>
            <consortium name="The Broad Institute Genome Sequencing Center for Infectious Disease"/>
            <person name="Wu L."/>
            <person name="Ma J."/>
        </authorList>
    </citation>
    <scope>NUCLEOTIDE SEQUENCE [LARGE SCALE GENOMIC DNA]</scope>
    <source>
        <strain evidence="4">CGMCC 1.10131</strain>
    </source>
</reference>